<feature type="compositionally biased region" description="Basic residues" evidence="1">
    <location>
        <begin position="69"/>
        <end position="78"/>
    </location>
</feature>
<proteinExistence type="predicted"/>
<gene>
    <name evidence="2" type="ordered locus">Pden_3360</name>
</gene>
<feature type="region of interest" description="Disordered" evidence="1">
    <location>
        <begin position="1"/>
        <end position="30"/>
    </location>
</feature>
<name>A1B7D9_PARDP</name>
<keyword evidence="3" id="KW-1185">Reference proteome</keyword>
<dbReference type="AlphaFoldDB" id="A1B7D9"/>
<protein>
    <submittedName>
        <fullName evidence="2">Uncharacterized protein</fullName>
    </submittedName>
</protein>
<reference evidence="3" key="1">
    <citation type="submission" date="2006-12" db="EMBL/GenBank/DDBJ databases">
        <title>Complete sequence of chromosome 2 of Paracoccus denitrificans PD1222.</title>
        <authorList>
            <person name="Copeland A."/>
            <person name="Lucas S."/>
            <person name="Lapidus A."/>
            <person name="Barry K."/>
            <person name="Detter J.C."/>
            <person name="Glavina del Rio T."/>
            <person name="Hammon N."/>
            <person name="Israni S."/>
            <person name="Dalin E."/>
            <person name="Tice H."/>
            <person name="Pitluck S."/>
            <person name="Munk A.C."/>
            <person name="Brettin T."/>
            <person name="Bruce D."/>
            <person name="Han C."/>
            <person name="Tapia R."/>
            <person name="Gilna P."/>
            <person name="Schmutz J."/>
            <person name="Larimer F."/>
            <person name="Land M."/>
            <person name="Hauser L."/>
            <person name="Kyrpides N."/>
            <person name="Lykidis A."/>
            <person name="Spiro S."/>
            <person name="Richardson D.J."/>
            <person name="Moir J.W.B."/>
            <person name="Ferguson S.J."/>
            <person name="van Spanning R.J.M."/>
            <person name="Richardson P."/>
        </authorList>
    </citation>
    <scope>NUCLEOTIDE SEQUENCE [LARGE SCALE GENOMIC DNA]</scope>
    <source>
        <strain evidence="3">Pd 1222</strain>
    </source>
</reference>
<dbReference type="EMBL" id="CP000490">
    <property type="protein sequence ID" value="ABL71433.1"/>
    <property type="molecule type" value="Genomic_DNA"/>
</dbReference>
<dbReference type="KEGG" id="pde:Pden_3360"/>
<feature type="compositionally biased region" description="Basic and acidic residues" evidence="1">
    <location>
        <begin position="1"/>
        <end position="13"/>
    </location>
</feature>
<dbReference type="HOGENOM" id="CLU_2618817_0_0_5"/>
<evidence type="ECO:0000313" key="3">
    <source>
        <dbReference type="Proteomes" id="UP000000361"/>
    </source>
</evidence>
<sequence length="78" mass="8243">MHGTKWTDADGQDRCGCGVDDDTGFPSRARLAGTGDERRFVGDDIPRAEARGRTLPAAGFSMGAAGCGRPHRPNRARG</sequence>
<dbReference type="Proteomes" id="UP000000361">
    <property type="component" value="Chromosome 2"/>
</dbReference>
<dbReference type="EnsemblBacteria" id="ABL71433">
    <property type="protein sequence ID" value="ABL71433"/>
    <property type="gene ID" value="Pden_3360"/>
</dbReference>
<organism evidence="2 3">
    <name type="scientific">Paracoccus denitrificans (strain Pd 1222)</name>
    <dbReference type="NCBI Taxonomy" id="318586"/>
    <lineage>
        <taxon>Bacteria</taxon>
        <taxon>Pseudomonadati</taxon>
        <taxon>Pseudomonadota</taxon>
        <taxon>Alphaproteobacteria</taxon>
        <taxon>Rhodobacterales</taxon>
        <taxon>Paracoccaceae</taxon>
        <taxon>Paracoccus</taxon>
    </lineage>
</organism>
<accession>A1B7D9</accession>
<evidence type="ECO:0000256" key="1">
    <source>
        <dbReference type="SAM" id="MobiDB-lite"/>
    </source>
</evidence>
<feature type="region of interest" description="Disordered" evidence="1">
    <location>
        <begin position="45"/>
        <end position="78"/>
    </location>
</feature>
<evidence type="ECO:0000313" key="2">
    <source>
        <dbReference type="EMBL" id="ABL71433.1"/>
    </source>
</evidence>